<evidence type="ECO:0000259" key="3">
    <source>
        <dbReference type="Pfam" id="PF12146"/>
    </source>
</evidence>
<comment type="similarity">
    <text evidence="1">Belongs to the AB hydrolase superfamily.</text>
</comment>
<proteinExistence type="inferred from homology"/>
<evidence type="ECO:0000313" key="4">
    <source>
        <dbReference type="EMBL" id="KMO76306.1"/>
    </source>
</evidence>
<dbReference type="PANTHER" id="PTHR22946:SF9">
    <property type="entry name" value="POLYKETIDE TRANSFERASE AF380"/>
    <property type="match status" value="1"/>
</dbReference>
<dbReference type="SUPFAM" id="SSF53474">
    <property type="entry name" value="alpha/beta-Hydrolases"/>
    <property type="match status" value="1"/>
</dbReference>
<dbReference type="InterPro" id="IPR050261">
    <property type="entry name" value="FrsA_esterase"/>
</dbReference>
<dbReference type="EMBL" id="JYNU01000013">
    <property type="protein sequence ID" value="KMO76306.1"/>
    <property type="molecule type" value="Genomic_DNA"/>
</dbReference>
<protein>
    <submittedName>
        <fullName evidence="4">Alpha/beta hydrolase family protein</fullName>
    </submittedName>
</protein>
<gene>
    <name evidence="4" type="ORF">MOBUDSM44075_02298</name>
</gene>
<name>A0A0J6YV18_9MYCO</name>
<dbReference type="InterPro" id="IPR022742">
    <property type="entry name" value="Hydrolase_4"/>
</dbReference>
<evidence type="ECO:0000256" key="2">
    <source>
        <dbReference type="ARBA" id="ARBA00022801"/>
    </source>
</evidence>
<reference evidence="4 5" key="1">
    <citation type="journal article" date="2015" name="Genome Biol. Evol.">
        <title>Characterization of Three Mycobacterium spp. with Potential Use in Bioremediation by Genome Sequencing and Comparative Genomics.</title>
        <authorList>
            <person name="Das S."/>
            <person name="Pettersson B.M."/>
            <person name="Behra P.R."/>
            <person name="Ramesh M."/>
            <person name="Dasgupta S."/>
            <person name="Bhattacharya A."/>
            <person name="Kirsebom L.A."/>
        </authorList>
    </citation>
    <scope>NUCLEOTIDE SEQUENCE [LARGE SCALE GENOMIC DNA]</scope>
    <source>
        <strain evidence="4 5">DSM 44075</strain>
    </source>
</reference>
<evidence type="ECO:0000256" key="1">
    <source>
        <dbReference type="ARBA" id="ARBA00008645"/>
    </source>
</evidence>
<keyword evidence="2 4" id="KW-0378">Hydrolase</keyword>
<accession>A0A0J6YV18</accession>
<dbReference type="PATRIC" id="fig|1807.14.peg.2319"/>
<dbReference type="Pfam" id="PF12146">
    <property type="entry name" value="Hydrolase_4"/>
    <property type="match status" value="1"/>
</dbReference>
<dbReference type="Proteomes" id="UP000036313">
    <property type="component" value="Unassembled WGS sequence"/>
</dbReference>
<evidence type="ECO:0000313" key="5">
    <source>
        <dbReference type="Proteomes" id="UP000036313"/>
    </source>
</evidence>
<comment type="caution">
    <text evidence="4">The sequence shown here is derived from an EMBL/GenBank/DDBJ whole genome shotgun (WGS) entry which is preliminary data.</text>
</comment>
<dbReference type="InterPro" id="IPR029058">
    <property type="entry name" value="AB_hydrolase_fold"/>
</dbReference>
<dbReference type="Gene3D" id="3.40.50.1820">
    <property type="entry name" value="alpha/beta hydrolase"/>
    <property type="match status" value="1"/>
</dbReference>
<sequence>MSHTSRRGCEESGAPTLVHIATPDGGTLSAEHHRAQSDAMTGPDGRPCVIMAHGVGATRDCGLTEFAHAFAAAGAEVIAFDYRHFAGSSGVPRQLVSLRGQLLDYRTAVAFARTLSGVDPARIVIWGVSLSGGHVVNVAAADSAIAGVISLTPAVDGLAAVVRMVEDHGLAHIGRLLRLGVADVVAALSNRGPVLAPVVGEPGTAAALCSPGAVDGMLATAGPSWRNAIAARLFLRIGTYRPIRSAPRVTCPVLMQIADHDQTAPAAVATRAAARMRATVHHYPCDHFDIYPGGSHHDVVVGDQVRFLQRLFVAQRAAA</sequence>
<dbReference type="AlphaFoldDB" id="A0A0J6YV18"/>
<feature type="domain" description="Serine aminopeptidase S33" evidence="3">
    <location>
        <begin position="46"/>
        <end position="296"/>
    </location>
</feature>
<organism evidence="4 5">
    <name type="scientific">Mycolicibacterium obuense</name>
    <dbReference type="NCBI Taxonomy" id="1807"/>
    <lineage>
        <taxon>Bacteria</taxon>
        <taxon>Bacillati</taxon>
        <taxon>Actinomycetota</taxon>
        <taxon>Actinomycetes</taxon>
        <taxon>Mycobacteriales</taxon>
        <taxon>Mycobacteriaceae</taxon>
        <taxon>Mycolicibacterium</taxon>
    </lineage>
</organism>
<dbReference type="Gene3D" id="1.10.10.800">
    <property type="match status" value="1"/>
</dbReference>
<dbReference type="PANTHER" id="PTHR22946">
    <property type="entry name" value="DIENELACTONE HYDROLASE DOMAIN-CONTAINING PROTEIN-RELATED"/>
    <property type="match status" value="1"/>
</dbReference>
<dbReference type="GO" id="GO:0052689">
    <property type="term" value="F:carboxylic ester hydrolase activity"/>
    <property type="evidence" value="ECO:0007669"/>
    <property type="project" value="UniProtKB-ARBA"/>
</dbReference>